<dbReference type="GO" id="GO:0004364">
    <property type="term" value="F:glutathione transferase activity"/>
    <property type="evidence" value="ECO:0007669"/>
    <property type="project" value="TreeGrafter"/>
</dbReference>
<dbReference type="SUPFAM" id="SSF52833">
    <property type="entry name" value="Thioredoxin-like"/>
    <property type="match status" value="1"/>
</dbReference>
<dbReference type="RefSeq" id="XP_037218596.1">
    <property type="nucleotide sequence ID" value="XM_037365354.1"/>
</dbReference>
<evidence type="ECO:0000259" key="1">
    <source>
        <dbReference type="PROSITE" id="PS50404"/>
    </source>
</evidence>
<gene>
    <name evidence="2" type="ORF">MIND_00869500</name>
</gene>
<dbReference type="InterPro" id="IPR036282">
    <property type="entry name" value="Glutathione-S-Trfase_C_sf"/>
</dbReference>
<keyword evidence="3" id="KW-1185">Reference proteome</keyword>
<accession>A0A8H6W2F7</accession>
<dbReference type="InterPro" id="IPR004045">
    <property type="entry name" value="Glutathione_S-Trfase_N"/>
</dbReference>
<sequence length="253" mass="28673">MQPILFYDIPFQVVGETWSPNTWRTRYSLNYKNLPYTTIWVEYPDIAALYTETLRIPPSTTLKSGKPYYSLPVIHDPNTGETVSDSMRIAEYLDKTYPSSGAGPIIPAGTRVLQQTFQVAYDHISTPMVPIIIPRIPAVLNPRSREYFLRTREVSFGKPLAEVLPKGEEHTAKWAETKAAFAKIDGWIQASGGPFMMGDIVSLADFVVAGEMHWVRIALGADSDEWKEWAEWNDGRWAKLLANLEKYEGQDNL</sequence>
<protein>
    <submittedName>
        <fullName evidence="2">GST N-terminal domain-containing protein</fullName>
    </submittedName>
</protein>
<dbReference type="PANTHER" id="PTHR42673">
    <property type="entry name" value="MALEYLACETOACETATE ISOMERASE"/>
    <property type="match status" value="1"/>
</dbReference>
<evidence type="ECO:0000313" key="3">
    <source>
        <dbReference type="Proteomes" id="UP000636479"/>
    </source>
</evidence>
<dbReference type="EMBL" id="JACAZF010000007">
    <property type="protein sequence ID" value="KAF7299208.1"/>
    <property type="molecule type" value="Genomic_DNA"/>
</dbReference>
<dbReference type="GeneID" id="59347870"/>
<evidence type="ECO:0000313" key="2">
    <source>
        <dbReference type="EMBL" id="KAF7299208.1"/>
    </source>
</evidence>
<name>A0A8H6W2F7_9AGAR</name>
<dbReference type="GO" id="GO:0006559">
    <property type="term" value="P:L-phenylalanine catabolic process"/>
    <property type="evidence" value="ECO:0007669"/>
    <property type="project" value="TreeGrafter"/>
</dbReference>
<dbReference type="Proteomes" id="UP000636479">
    <property type="component" value="Unassembled WGS sequence"/>
</dbReference>
<organism evidence="2 3">
    <name type="scientific">Mycena indigotica</name>
    <dbReference type="NCBI Taxonomy" id="2126181"/>
    <lineage>
        <taxon>Eukaryota</taxon>
        <taxon>Fungi</taxon>
        <taxon>Dikarya</taxon>
        <taxon>Basidiomycota</taxon>
        <taxon>Agaricomycotina</taxon>
        <taxon>Agaricomycetes</taxon>
        <taxon>Agaricomycetidae</taxon>
        <taxon>Agaricales</taxon>
        <taxon>Marasmiineae</taxon>
        <taxon>Mycenaceae</taxon>
        <taxon>Mycena</taxon>
    </lineage>
</organism>
<reference evidence="2" key="1">
    <citation type="submission" date="2020-05" db="EMBL/GenBank/DDBJ databases">
        <title>Mycena genomes resolve the evolution of fungal bioluminescence.</title>
        <authorList>
            <person name="Tsai I.J."/>
        </authorList>
    </citation>
    <scope>NUCLEOTIDE SEQUENCE</scope>
    <source>
        <strain evidence="2">171206Taipei</strain>
    </source>
</reference>
<dbReference type="PROSITE" id="PS50404">
    <property type="entry name" value="GST_NTER"/>
    <property type="match status" value="1"/>
</dbReference>
<dbReference type="InterPro" id="IPR054416">
    <property type="entry name" value="GST_UstS-like_C"/>
</dbReference>
<dbReference type="OrthoDB" id="4951845at2759"/>
<comment type="caution">
    <text evidence="2">The sequence shown here is derived from an EMBL/GenBank/DDBJ whole genome shotgun (WGS) entry which is preliminary data.</text>
</comment>
<dbReference type="Gene3D" id="3.40.30.10">
    <property type="entry name" value="Glutaredoxin"/>
    <property type="match status" value="1"/>
</dbReference>
<dbReference type="GO" id="GO:0006749">
    <property type="term" value="P:glutathione metabolic process"/>
    <property type="evidence" value="ECO:0007669"/>
    <property type="project" value="TreeGrafter"/>
</dbReference>
<dbReference type="InterPro" id="IPR036249">
    <property type="entry name" value="Thioredoxin-like_sf"/>
</dbReference>
<dbReference type="Pfam" id="PF13409">
    <property type="entry name" value="GST_N_2"/>
    <property type="match status" value="1"/>
</dbReference>
<dbReference type="PANTHER" id="PTHR42673:SF4">
    <property type="entry name" value="MALEYLACETOACETATE ISOMERASE"/>
    <property type="match status" value="1"/>
</dbReference>
<proteinExistence type="predicted"/>
<dbReference type="Gene3D" id="1.20.1050.10">
    <property type="match status" value="1"/>
</dbReference>
<dbReference type="Pfam" id="PF22041">
    <property type="entry name" value="GST_C_7"/>
    <property type="match status" value="1"/>
</dbReference>
<feature type="domain" description="GST N-terminal" evidence="1">
    <location>
        <begin position="9"/>
        <end position="101"/>
    </location>
</feature>
<dbReference type="AlphaFoldDB" id="A0A8H6W2F7"/>
<dbReference type="SUPFAM" id="SSF47616">
    <property type="entry name" value="GST C-terminal domain-like"/>
    <property type="match status" value="1"/>
</dbReference>
<dbReference type="GO" id="GO:0016034">
    <property type="term" value="F:maleylacetoacetate isomerase activity"/>
    <property type="evidence" value="ECO:0007669"/>
    <property type="project" value="TreeGrafter"/>
</dbReference>